<dbReference type="OrthoDB" id="32195at2"/>
<evidence type="ECO:0000313" key="1">
    <source>
        <dbReference type="EMBL" id="ABC45912.1"/>
    </source>
</evidence>
<reference evidence="1 2" key="1">
    <citation type="journal article" date="2005" name="Proc. Natl. Acad. Sci. U.S.A.">
        <title>The genome of Salinibacter ruber: convergence and gene exchange among hyperhalophilic bacteria and archaea.</title>
        <authorList>
            <person name="Mongodin E.F."/>
            <person name="Nelson K.E."/>
            <person name="Daugherty S."/>
            <person name="Deboy R.T."/>
            <person name="Wister J."/>
            <person name="Khouri H."/>
            <person name="Weidman J."/>
            <person name="Walsh D.A."/>
            <person name="Papke R.T."/>
            <person name="Sanchez Perez G."/>
            <person name="Sharma A.K."/>
            <person name="Nesbo C.L."/>
            <person name="MacLeod D."/>
            <person name="Bapteste E."/>
            <person name="Doolittle W.F."/>
            <person name="Charlebois R.L."/>
            <person name="Legault B."/>
            <person name="Rodriguez-Valera F."/>
        </authorList>
    </citation>
    <scope>NUCLEOTIDE SEQUENCE [LARGE SCALE GENOMIC DNA]</scope>
    <source>
        <strain evidence="2">DSM 13855 / CECT 5946 / M31</strain>
    </source>
</reference>
<sequence>MGGDGVLREPHDWPSGLTPRVQAVRAVMTHANAPLTVEPVAQHVHRALSEVKTCFRSVPAGPMCAHC</sequence>
<name>Q2S0X5_SALRD</name>
<dbReference type="EnsemblBacteria" id="ABC45912">
    <property type="protein sequence ID" value="ABC45912"/>
    <property type="gene ID" value="SRU_2050"/>
</dbReference>
<evidence type="ECO:0000313" key="2">
    <source>
        <dbReference type="Proteomes" id="UP000008674"/>
    </source>
</evidence>
<dbReference type="HOGENOM" id="CLU_2809958_0_0_10"/>
<dbReference type="EMBL" id="CP000159">
    <property type="protein sequence ID" value="ABC45912.1"/>
    <property type="molecule type" value="Genomic_DNA"/>
</dbReference>
<dbReference type="Proteomes" id="UP000008674">
    <property type="component" value="Chromosome"/>
</dbReference>
<keyword evidence="2" id="KW-1185">Reference proteome</keyword>
<protein>
    <submittedName>
        <fullName evidence="1">Uncharacterized protein</fullName>
    </submittedName>
</protein>
<proteinExistence type="predicted"/>
<dbReference type="KEGG" id="sru:SRU_2050"/>
<dbReference type="AlphaFoldDB" id="Q2S0X5"/>
<dbReference type="STRING" id="309807.SRU_2050"/>
<organism evidence="1 2">
    <name type="scientific">Salinibacter ruber (strain DSM 13855 / M31)</name>
    <dbReference type="NCBI Taxonomy" id="309807"/>
    <lineage>
        <taxon>Bacteria</taxon>
        <taxon>Pseudomonadati</taxon>
        <taxon>Rhodothermota</taxon>
        <taxon>Rhodothermia</taxon>
        <taxon>Rhodothermales</taxon>
        <taxon>Salinibacteraceae</taxon>
        <taxon>Salinibacter</taxon>
    </lineage>
</organism>
<accession>Q2S0X5</accession>
<dbReference type="RefSeq" id="WP_011404778.1">
    <property type="nucleotide sequence ID" value="NC_007677.1"/>
</dbReference>
<gene>
    <name evidence="1" type="ordered locus">SRU_2050</name>
</gene>